<reference evidence="1" key="5">
    <citation type="journal article" date="2021" name="G3 (Bethesda)">
        <title>Aegilops tauschii genome assembly Aet v5.0 features greater sequence contiguity and improved annotation.</title>
        <authorList>
            <person name="Wang L."/>
            <person name="Zhu T."/>
            <person name="Rodriguez J.C."/>
            <person name="Deal K.R."/>
            <person name="Dubcovsky J."/>
            <person name="McGuire P.E."/>
            <person name="Lux T."/>
            <person name="Spannagl M."/>
            <person name="Mayer K.F.X."/>
            <person name="Baldrich P."/>
            <person name="Meyers B.C."/>
            <person name="Huo N."/>
            <person name="Gu Y.Q."/>
            <person name="Zhou H."/>
            <person name="Devos K.M."/>
            <person name="Bennetzen J.L."/>
            <person name="Unver T."/>
            <person name="Budak H."/>
            <person name="Gulick P.J."/>
            <person name="Galiba G."/>
            <person name="Kalapos B."/>
            <person name="Nelson D.R."/>
            <person name="Li P."/>
            <person name="You F.M."/>
            <person name="Luo M.C."/>
            <person name="Dvorak J."/>
        </authorList>
    </citation>
    <scope>NUCLEOTIDE SEQUENCE [LARGE SCALE GENOMIC DNA]</scope>
    <source>
        <strain evidence="1">cv. AL8/78</strain>
    </source>
</reference>
<reference evidence="1" key="4">
    <citation type="submission" date="2019-03" db="UniProtKB">
        <authorList>
            <consortium name="EnsemblPlants"/>
        </authorList>
    </citation>
    <scope>IDENTIFICATION</scope>
</reference>
<evidence type="ECO:0000313" key="2">
    <source>
        <dbReference type="Proteomes" id="UP000015105"/>
    </source>
</evidence>
<dbReference type="EnsemblPlants" id="AET6Gv20480100.18">
    <property type="protein sequence ID" value="AET6Gv20480100.18"/>
    <property type="gene ID" value="AET6Gv20480100"/>
</dbReference>
<reference evidence="1" key="3">
    <citation type="journal article" date="2017" name="Nature">
        <title>Genome sequence of the progenitor of the wheat D genome Aegilops tauschii.</title>
        <authorList>
            <person name="Luo M.C."/>
            <person name="Gu Y.Q."/>
            <person name="Puiu D."/>
            <person name="Wang H."/>
            <person name="Twardziok S.O."/>
            <person name="Deal K.R."/>
            <person name="Huo N."/>
            <person name="Zhu T."/>
            <person name="Wang L."/>
            <person name="Wang Y."/>
            <person name="McGuire P.E."/>
            <person name="Liu S."/>
            <person name="Long H."/>
            <person name="Ramasamy R.K."/>
            <person name="Rodriguez J.C."/>
            <person name="Van S.L."/>
            <person name="Yuan L."/>
            <person name="Wang Z."/>
            <person name="Xia Z."/>
            <person name="Xiao L."/>
            <person name="Anderson O.D."/>
            <person name="Ouyang S."/>
            <person name="Liang Y."/>
            <person name="Zimin A.V."/>
            <person name="Pertea G."/>
            <person name="Qi P."/>
            <person name="Bennetzen J.L."/>
            <person name="Dai X."/>
            <person name="Dawson M.W."/>
            <person name="Muller H.G."/>
            <person name="Kugler K."/>
            <person name="Rivarola-Duarte L."/>
            <person name="Spannagl M."/>
            <person name="Mayer K.F.X."/>
            <person name="Lu F.H."/>
            <person name="Bevan M.W."/>
            <person name="Leroy P."/>
            <person name="Li P."/>
            <person name="You F.M."/>
            <person name="Sun Q."/>
            <person name="Liu Z."/>
            <person name="Lyons E."/>
            <person name="Wicker T."/>
            <person name="Salzberg S.L."/>
            <person name="Devos K.M."/>
            <person name="Dvorak J."/>
        </authorList>
    </citation>
    <scope>NUCLEOTIDE SEQUENCE [LARGE SCALE GENOMIC DNA]</scope>
    <source>
        <strain evidence="1">cv. AL8/78</strain>
    </source>
</reference>
<dbReference type="AlphaFoldDB" id="A0A453NUB1"/>
<evidence type="ECO:0000313" key="1">
    <source>
        <dbReference type="EnsemblPlants" id="AET6Gv20480100.18"/>
    </source>
</evidence>
<protein>
    <submittedName>
        <fullName evidence="1">Uncharacterized protein</fullName>
    </submittedName>
</protein>
<accession>A0A453NUB1</accession>
<sequence length="65" mass="7908">MDNRRLKENKMLAICFSSYDKCLMFLLCNIRLKSDFFSLYYSSLILSQNPKQNLRIFFIYTFVMM</sequence>
<reference evidence="2" key="1">
    <citation type="journal article" date="2014" name="Science">
        <title>Ancient hybridizations among the ancestral genomes of bread wheat.</title>
        <authorList>
            <consortium name="International Wheat Genome Sequencing Consortium,"/>
            <person name="Marcussen T."/>
            <person name="Sandve S.R."/>
            <person name="Heier L."/>
            <person name="Spannagl M."/>
            <person name="Pfeifer M."/>
            <person name="Jakobsen K.S."/>
            <person name="Wulff B.B."/>
            <person name="Steuernagel B."/>
            <person name="Mayer K.F."/>
            <person name="Olsen O.A."/>
        </authorList>
    </citation>
    <scope>NUCLEOTIDE SEQUENCE [LARGE SCALE GENOMIC DNA]</scope>
    <source>
        <strain evidence="2">cv. AL8/78</strain>
    </source>
</reference>
<dbReference type="Proteomes" id="UP000015105">
    <property type="component" value="Chromosome 6D"/>
</dbReference>
<name>A0A453NUB1_AEGTS</name>
<organism evidence="1 2">
    <name type="scientific">Aegilops tauschii subsp. strangulata</name>
    <name type="common">Goatgrass</name>
    <dbReference type="NCBI Taxonomy" id="200361"/>
    <lineage>
        <taxon>Eukaryota</taxon>
        <taxon>Viridiplantae</taxon>
        <taxon>Streptophyta</taxon>
        <taxon>Embryophyta</taxon>
        <taxon>Tracheophyta</taxon>
        <taxon>Spermatophyta</taxon>
        <taxon>Magnoliopsida</taxon>
        <taxon>Liliopsida</taxon>
        <taxon>Poales</taxon>
        <taxon>Poaceae</taxon>
        <taxon>BOP clade</taxon>
        <taxon>Pooideae</taxon>
        <taxon>Triticodae</taxon>
        <taxon>Triticeae</taxon>
        <taxon>Triticinae</taxon>
        <taxon>Aegilops</taxon>
    </lineage>
</organism>
<proteinExistence type="predicted"/>
<reference evidence="2" key="2">
    <citation type="journal article" date="2017" name="Nat. Plants">
        <title>The Aegilops tauschii genome reveals multiple impacts of transposons.</title>
        <authorList>
            <person name="Zhao G."/>
            <person name="Zou C."/>
            <person name="Li K."/>
            <person name="Wang K."/>
            <person name="Li T."/>
            <person name="Gao L."/>
            <person name="Zhang X."/>
            <person name="Wang H."/>
            <person name="Yang Z."/>
            <person name="Liu X."/>
            <person name="Jiang W."/>
            <person name="Mao L."/>
            <person name="Kong X."/>
            <person name="Jiao Y."/>
            <person name="Jia J."/>
        </authorList>
    </citation>
    <scope>NUCLEOTIDE SEQUENCE [LARGE SCALE GENOMIC DNA]</scope>
    <source>
        <strain evidence="2">cv. AL8/78</strain>
    </source>
</reference>
<keyword evidence="2" id="KW-1185">Reference proteome</keyword>
<dbReference type="Gramene" id="AET6Gv20480100.18">
    <property type="protein sequence ID" value="AET6Gv20480100.18"/>
    <property type="gene ID" value="AET6Gv20480100"/>
</dbReference>